<evidence type="ECO:0008006" key="11">
    <source>
        <dbReference type="Google" id="ProtNLM"/>
    </source>
</evidence>
<dbReference type="RefSeq" id="WP_160658240.1">
    <property type="nucleotide sequence ID" value="NZ_RSEJ01000045.1"/>
</dbReference>
<feature type="compositionally biased region" description="Polar residues" evidence="7">
    <location>
        <begin position="228"/>
        <end position="238"/>
    </location>
</feature>
<evidence type="ECO:0000313" key="9">
    <source>
        <dbReference type="EMBL" id="NBI56088.1"/>
    </source>
</evidence>
<evidence type="ECO:0000256" key="5">
    <source>
        <dbReference type="ARBA" id="ARBA00022989"/>
    </source>
</evidence>
<sequence length="764" mass="86218">MAGESAEPARQTGAGLSSLHINHWLFPFCLSEKFKFATRVAISLTLAFLIPMALGWPQPSTAATTVMLIASTGSRRESLAKGTLRVLGTIAGAIIGLVLVGFFAQDRLLYMLAVSLVVTVVFYIRSAYLADPTLFMLTGVMILMMFNGGDAEGAFLYGLDRTYMTVFGVVVYTLVGVFVFPPQFEQSLRQLAEDLGKVQHQLFLLISCTAVEQGESVTESNNEREQDAQGSDSPECNSAQKSVSELIPALYAAQEALEQRYNTLSSECSEISAYKKEWDYALYYYQQITELLLFAAKSQDQLSSHSHGYIENYQQLVAEIDQSFQQLPSAWDTEADNAHAEKVPVAYDADRLETADHITRGITVTSGFLFGKLNEKLARLMSTISCIDSVTGRISFHEELPARQPAFNWWDAENAKSAVKVMVTYWLTGLIWVLFNPPGGYNFVVFCTLFVSILSFLPIHPVLLLILFSLGFIFSVPSYVFILPQLTLGSELAIFIFTYTFVGFYVFKGPITIFFLIGMFTLGISNEMTYHFGIILTIVILFYLVVMMVIFSYYFPFSSRPEHLFLVMRERFFRHVCGLIACHQNLTPSMWTRAKLGWHLVTLKVTMKKLKIWGSKVNTAYYEQLSAEDITGFCRQCELLCHHLITLTKSEPRLRSNKLVMKVRTDYKDKAIPEIARQLASQDVFKFIQANEDSQISGASENYKVLEKQLDSFFESLELSDYSKSDIAGFYIFLNLKKNIFDSLVQSKAASDVIHWEQLTQSRF</sequence>
<dbReference type="Proteomes" id="UP000738517">
    <property type="component" value="Unassembled WGS sequence"/>
</dbReference>
<keyword evidence="4 8" id="KW-0812">Transmembrane</keyword>
<dbReference type="EMBL" id="RSEJ01000045">
    <property type="protein sequence ID" value="NBI56088.1"/>
    <property type="molecule type" value="Genomic_DNA"/>
</dbReference>
<evidence type="ECO:0000256" key="2">
    <source>
        <dbReference type="ARBA" id="ARBA00022448"/>
    </source>
</evidence>
<keyword evidence="5 8" id="KW-1133">Transmembrane helix</keyword>
<keyword evidence="6 8" id="KW-0472">Membrane</keyword>
<name>A0ABW9YSC6_9GAMM</name>
<evidence type="ECO:0000256" key="4">
    <source>
        <dbReference type="ARBA" id="ARBA00022692"/>
    </source>
</evidence>
<feature type="transmembrane region" description="Helical" evidence="8">
    <location>
        <begin position="462"/>
        <end position="482"/>
    </location>
</feature>
<comment type="caution">
    <text evidence="9">The sequence shown here is derived from an EMBL/GenBank/DDBJ whole genome shotgun (WGS) entry which is preliminary data.</text>
</comment>
<feature type="transmembrane region" description="Helical" evidence="8">
    <location>
        <begin position="36"/>
        <end position="56"/>
    </location>
</feature>
<dbReference type="Pfam" id="PF04632">
    <property type="entry name" value="FUSC"/>
    <property type="match status" value="1"/>
</dbReference>
<feature type="transmembrane region" description="Helical" evidence="8">
    <location>
        <begin position="441"/>
        <end position="457"/>
    </location>
</feature>
<feature type="transmembrane region" description="Helical" evidence="8">
    <location>
        <begin position="109"/>
        <end position="128"/>
    </location>
</feature>
<keyword evidence="10" id="KW-1185">Reference proteome</keyword>
<proteinExistence type="predicted"/>
<evidence type="ECO:0000256" key="8">
    <source>
        <dbReference type="SAM" id="Phobius"/>
    </source>
</evidence>
<accession>A0ABW9YSC6</accession>
<feature type="transmembrane region" description="Helical" evidence="8">
    <location>
        <begin position="163"/>
        <end position="180"/>
    </location>
</feature>
<feature type="transmembrane region" description="Helical" evidence="8">
    <location>
        <begin position="135"/>
        <end position="157"/>
    </location>
</feature>
<comment type="subcellular location">
    <subcellularLocation>
        <location evidence="1">Cell membrane</location>
        <topology evidence="1">Multi-pass membrane protein</topology>
    </subcellularLocation>
</comment>
<reference evidence="9 10" key="1">
    <citation type="journal article" date="2017" name="Int. J. Syst. Evol. Microbiol.">
        <title>Photobacterium alginatilyticum sp. nov., a marine bacterium isolated from bottom seawater.</title>
        <authorList>
            <person name="Wang X."/>
            <person name="Wang Y."/>
            <person name="Yang X."/>
            <person name="Sun H."/>
            <person name="Li B."/>
            <person name="Zhang X.H."/>
        </authorList>
    </citation>
    <scope>NUCLEOTIDE SEQUENCE [LARGE SCALE GENOMIC DNA]</scope>
    <source>
        <strain evidence="9 10">P03D4</strain>
    </source>
</reference>
<dbReference type="PANTHER" id="PTHR30509">
    <property type="entry name" value="P-HYDROXYBENZOIC ACID EFFLUX PUMP SUBUNIT-RELATED"/>
    <property type="match status" value="1"/>
</dbReference>
<evidence type="ECO:0000256" key="1">
    <source>
        <dbReference type="ARBA" id="ARBA00004651"/>
    </source>
</evidence>
<evidence type="ECO:0000313" key="10">
    <source>
        <dbReference type="Proteomes" id="UP000738517"/>
    </source>
</evidence>
<feature type="transmembrane region" description="Helical" evidence="8">
    <location>
        <begin position="532"/>
        <end position="555"/>
    </location>
</feature>
<evidence type="ECO:0000256" key="6">
    <source>
        <dbReference type="ARBA" id="ARBA00023136"/>
    </source>
</evidence>
<evidence type="ECO:0000256" key="7">
    <source>
        <dbReference type="SAM" id="MobiDB-lite"/>
    </source>
</evidence>
<feature type="transmembrane region" description="Helical" evidence="8">
    <location>
        <begin position="494"/>
        <end position="520"/>
    </location>
</feature>
<dbReference type="PANTHER" id="PTHR30509:SF9">
    <property type="entry name" value="MULTIDRUG RESISTANCE PROTEIN MDTO"/>
    <property type="match status" value="1"/>
</dbReference>
<evidence type="ECO:0000256" key="3">
    <source>
        <dbReference type="ARBA" id="ARBA00022475"/>
    </source>
</evidence>
<dbReference type="InterPro" id="IPR006726">
    <property type="entry name" value="PHBA_efflux_AaeB/fusaric-R"/>
</dbReference>
<keyword evidence="2" id="KW-0813">Transport</keyword>
<keyword evidence="3" id="KW-1003">Cell membrane</keyword>
<protein>
    <recommendedName>
        <fullName evidence="11">FUSC family protein</fullName>
    </recommendedName>
</protein>
<feature type="transmembrane region" description="Helical" evidence="8">
    <location>
        <begin position="84"/>
        <end position="103"/>
    </location>
</feature>
<organism evidence="9 10">
    <name type="scientific">Photobacterium alginatilyticum</name>
    <dbReference type="NCBI Taxonomy" id="1775171"/>
    <lineage>
        <taxon>Bacteria</taxon>
        <taxon>Pseudomonadati</taxon>
        <taxon>Pseudomonadota</taxon>
        <taxon>Gammaproteobacteria</taxon>
        <taxon>Vibrionales</taxon>
        <taxon>Vibrionaceae</taxon>
        <taxon>Photobacterium</taxon>
    </lineage>
</organism>
<gene>
    <name evidence="9" type="ORF">EIZ48_26635</name>
</gene>
<feature type="region of interest" description="Disordered" evidence="7">
    <location>
        <begin position="216"/>
        <end position="238"/>
    </location>
</feature>